<name>A0A0F2T4K6_STRR3</name>
<keyword evidence="3" id="KW-0804">Transcription</keyword>
<dbReference type="InterPro" id="IPR014710">
    <property type="entry name" value="RmlC-like_jellyroll"/>
</dbReference>
<evidence type="ECO:0008006" key="8">
    <source>
        <dbReference type="Google" id="ProtNLM"/>
    </source>
</evidence>
<dbReference type="Pfam" id="PF13545">
    <property type="entry name" value="HTH_Crp_2"/>
    <property type="match status" value="1"/>
</dbReference>
<dbReference type="SUPFAM" id="SSF46785">
    <property type="entry name" value="Winged helix' DNA-binding domain"/>
    <property type="match status" value="1"/>
</dbReference>
<dbReference type="GO" id="GO:0003677">
    <property type="term" value="F:DNA binding"/>
    <property type="evidence" value="ECO:0007669"/>
    <property type="project" value="UniProtKB-KW"/>
</dbReference>
<dbReference type="GO" id="GO:0003700">
    <property type="term" value="F:DNA-binding transcription factor activity"/>
    <property type="evidence" value="ECO:0007669"/>
    <property type="project" value="TreeGrafter"/>
</dbReference>
<dbReference type="InterPro" id="IPR000595">
    <property type="entry name" value="cNMP-bd_dom"/>
</dbReference>
<dbReference type="SMART" id="SM00100">
    <property type="entry name" value="cNMP"/>
    <property type="match status" value="1"/>
</dbReference>
<dbReference type="EMBL" id="JZKH01000140">
    <property type="protein sequence ID" value="KJS58118.1"/>
    <property type="molecule type" value="Genomic_DNA"/>
</dbReference>
<evidence type="ECO:0000259" key="5">
    <source>
        <dbReference type="PROSITE" id="PS51063"/>
    </source>
</evidence>
<dbReference type="SMART" id="SM00419">
    <property type="entry name" value="HTH_CRP"/>
    <property type="match status" value="1"/>
</dbReference>
<accession>A0A0F2T4K6</accession>
<gene>
    <name evidence="6" type="ORF">VM95_35395</name>
</gene>
<reference evidence="6 7" key="1">
    <citation type="submission" date="2015-02" db="EMBL/GenBank/DDBJ databases">
        <authorList>
            <person name="Ju K.-S."/>
            <person name="Doroghazi J.R."/>
            <person name="Metcalf W."/>
        </authorList>
    </citation>
    <scope>NUCLEOTIDE SEQUENCE [LARGE SCALE GENOMIC DNA]</scope>
    <source>
        <strain evidence="6 7">ATCC 31215</strain>
    </source>
</reference>
<evidence type="ECO:0000259" key="4">
    <source>
        <dbReference type="PROSITE" id="PS50042"/>
    </source>
</evidence>
<evidence type="ECO:0000256" key="1">
    <source>
        <dbReference type="ARBA" id="ARBA00023015"/>
    </source>
</evidence>
<dbReference type="InterPro" id="IPR018490">
    <property type="entry name" value="cNMP-bd_dom_sf"/>
</dbReference>
<dbReference type="RefSeq" id="WP_045704929.1">
    <property type="nucleotide sequence ID" value="NZ_JZKH01000140.1"/>
</dbReference>
<dbReference type="PATRIC" id="fig|359131.3.peg.1596"/>
<dbReference type="PANTHER" id="PTHR24567">
    <property type="entry name" value="CRP FAMILY TRANSCRIPTIONAL REGULATORY PROTEIN"/>
    <property type="match status" value="1"/>
</dbReference>
<feature type="domain" description="HTH crp-type" evidence="5">
    <location>
        <begin position="162"/>
        <end position="227"/>
    </location>
</feature>
<proteinExistence type="predicted"/>
<dbReference type="Pfam" id="PF00027">
    <property type="entry name" value="cNMP_binding"/>
    <property type="match status" value="1"/>
</dbReference>
<dbReference type="PROSITE" id="PS50042">
    <property type="entry name" value="CNMP_BINDING_3"/>
    <property type="match status" value="1"/>
</dbReference>
<evidence type="ECO:0000256" key="3">
    <source>
        <dbReference type="ARBA" id="ARBA00023163"/>
    </source>
</evidence>
<dbReference type="PROSITE" id="PS51063">
    <property type="entry name" value="HTH_CRP_2"/>
    <property type="match status" value="1"/>
</dbReference>
<sequence length="236" mass="25468">MPELLGLRAPDPMALRAAAWMARCVGRGDSAPLHPDDLTALSRYVQPQTLKAGTVLFHACTASAGVWIIRNGTAELTVGTGPRRVAVALLHPGDVDGDIQLLLDMPPPYTARAVGDLDTYFIPAAAFDALLGAHPAIARRWLTSVAARTTSSQTRIMDLLGATLTQQTARLLLTEADPATSTVRLPQRVLAAMLGVQRSSLNKVLRDLEREGTLELGYRTIRLLDHKTLDRHASRA</sequence>
<protein>
    <recommendedName>
        <fullName evidence="8">Transcriptional regulator</fullName>
    </recommendedName>
</protein>
<dbReference type="SUPFAM" id="SSF51206">
    <property type="entry name" value="cAMP-binding domain-like"/>
    <property type="match status" value="1"/>
</dbReference>
<evidence type="ECO:0000256" key="2">
    <source>
        <dbReference type="ARBA" id="ARBA00023125"/>
    </source>
</evidence>
<dbReference type="InterPro" id="IPR012318">
    <property type="entry name" value="HTH_CRP"/>
</dbReference>
<dbReference type="CDD" id="cd00038">
    <property type="entry name" value="CAP_ED"/>
    <property type="match status" value="1"/>
</dbReference>
<feature type="domain" description="Cyclic nucleotide-binding" evidence="4">
    <location>
        <begin position="33"/>
        <end position="148"/>
    </location>
</feature>
<dbReference type="InterPro" id="IPR050397">
    <property type="entry name" value="Env_Response_Regulators"/>
</dbReference>
<keyword evidence="7" id="KW-1185">Reference proteome</keyword>
<dbReference type="GO" id="GO:0005829">
    <property type="term" value="C:cytosol"/>
    <property type="evidence" value="ECO:0007669"/>
    <property type="project" value="TreeGrafter"/>
</dbReference>
<dbReference type="PANTHER" id="PTHR24567:SF74">
    <property type="entry name" value="HTH-TYPE TRANSCRIPTIONAL REGULATOR ARCR"/>
    <property type="match status" value="1"/>
</dbReference>
<dbReference type="AlphaFoldDB" id="A0A0F2T4K6"/>
<dbReference type="OrthoDB" id="272447at2"/>
<organism evidence="6 7">
    <name type="scientific">Streptomyces rubellomurinus (strain ATCC 31215)</name>
    <dbReference type="NCBI Taxonomy" id="359131"/>
    <lineage>
        <taxon>Bacteria</taxon>
        <taxon>Bacillati</taxon>
        <taxon>Actinomycetota</taxon>
        <taxon>Actinomycetes</taxon>
        <taxon>Kitasatosporales</taxon>
        <taxon>Streptomycetaceae</taxon>
        <taxon>Streptomyces</taxon>
    </lineage>
</organism>
<keyword evidence="1" id="KW-0805">Transcription regulation</keyword>
<dbReference type="Proteomes" id="UP000033699">
    <property type="component" value="Unassembled WGS sequence"/>
</dbReference>
<dbReference type="InterPro" id="IPR036390">
    <property type="entry name" value="WH_DNA-bd_sf"/>
</dbReference>
<dbReference type="Gene3D" id="2.60.120.10">
    <property type="entry name" value="Jelly Rolls"/>
    <property type="match status" value="1"/>
</dbReference>
<comment type="caution">
    <text evidence="6">The sequence shown here is derived from an EMBL/GenBank/DDBJ whole genome shotgun (WGS) entry which is preliminary data.</text>
</comment>
<evidence type="ECO:0000313" key="7">
    <source>
        <dbReference type="Proteomes" id="UP000033699"/>
    </source>
</evidence>
<evidence type="ECO:0000313" key="6">
    <source>
        <dbReference type="EMBL" id="KJS58118.1"/>
    </source>
</evidence>
<keyword evidence="2" id="KW-0238">DNA-binding</keyword>